<dbReference type="OrthoDB" id="10249433at2759"/>
<reference evidence="2" key="2">
    <citation type="journal article" date="2020" name="Front. Microbiol.">
        <title>Phenotypic and Genetic Characterization of the Cheese Ripening Yeast Geotrichum candidum.</title>
        <authorList>
            <person name="Perkins V."/>
            <person name="Vignola S."/>
            <person name="Lessard M.H."/>
            <person name="Plante P.L."/>
            <person name="Corbeil J."/>
            <person name="Dugat-Bony E."/>
            <person name="Frenette M."/>
            <person name="Labrie S."/>
        </authorList>
    </citation>
    <scope>NUCLEOTIDE SEQUENCE</scope>
    <source>
        <strain evidence="2">LMA-70</strain>
    </source>
</reference>
<evidence type="ECO:0000313" key="3">
    <source>
        <dbReference type="Proteomes" id="UP000242525"/>
    </source>
</evidence>
<dbReference type="EMBL" id="QQZK01000070">
    <property type="protein sequence ID" value="KAF5098646.1"/>
    <property type="molecule type" value="Genomic_DNA"/>
</dbReference>
<reference evidence="1 3" key="1">
    <citation type="submission" date="2014-03" db="EMBL/GenBank/DDBJ databases">
        <authorList>
            <person name="Casaregola S."/>
        </authorList>
    </citation>
    <scope>NUCLEOTIDE SEQUENCE [LARGE SCALE GENOMIC DNA]</scope>
    <source>
        <strain evidence="1 3">CLIB 918</strain>
    </source>
</reference>
<reference evidence="2" key="3">
    <citation type="submission" date="2020-01" db="EMBL/GenBank/DDBJ databases">
        <authorList>
            <person name="Perkins V."/>
            <person name="Lessard M.-H."/>
            <person name="Dugat-Bony E."/>
            <person name="Frenette M."/>
            <person name="Labrie S."/>
        </authorList>
    </citation>
    <scope>NUCLEOTIDE SEQUENCE</scope>
    <source>
        <strain evidence="2">LMA-70</strain>
    </source>
</reference>
<dbReference type="STRING" id="1173061.A0A0J9X3B8"/>
<gene>
    <name evidence="1" type="ORF">BN980_GECA01s08964g</name>
    <name evidence="2" type="ORF">DV451_003278</name>
</gene>
<dbReference type="AlphaFoldDB" id="A0A0J9X3B8"/>
<dbReference type="GO" id="GO:0016020">
    <property type="term" value="C:membrane"/>
    <property type="evidence" value="ECO:0007669"/>
    <property type="project" value="TreeGrafter"/>
</dbReference>
<protein>
    <submittedName>
        <fullName evidence="1">Uncharacterized protein</fullName>
    </submittedName>
</protein>
<proteinExistence type="predicted"/>
<sequence>MDLINPKLLMSSIAILPVFLLGTNWGVHKLQRWLIYPSYHPSGSRTEVDKPDKYGLPFEEVQIPVADGIKLHAYIMLQDPKSPDYTGKTVLMLGPNAGNIGHTLPIAELFYNKMKYNVVTYSYRGYGLSTGEPSEAGIKLDSQYLLRFLKDHPVIKETSLILYGRSLGGAVAIHFATLPESRGFLKGIILENTFLTIPKLIPSVIPIFRPLSFLVTEVWDSEKTILSINDVNPDVPILFLAGARDDVVPPKHFRKLYDDCLCKRKLFRILPDGAHNNTVLQPNYWDYVYQFILTLVEPIEGEAKEGEDLNDDDIEVLLRMAEAEQEEQNIQGDAKEE</sequence>
<dbReference type="Proteomes" id="UP000750522">
    <property type="component" value="Unassembled WGS sequence"/>
</dbReference>
<name>A0A0J9X3B8_GEOCN</name>
<evidence type="ECO:0000313" key="2">
    <source>
        <dbReference type="EMBL" id="KAF5098646.1"/>
    </source>
</evidence>
<dbReference type="PANTHER" id="PTHR12277">
    <property type="entry name" value="ALPHA/BETA HYDROLASE DOMAIN-CONTAINING PROTEIN"/>
    <property type="match status" value="1"/>
</dbReference>
<evidence type="ECO:0000313" key="1">
    <source>
        <dbReference type="EMBL" id="CDO51599.1"/>
    </source>
</evidence>
<keyword evidence="3" id="KW-1185">Reference proteome</keyword>
<dbReference type="InterPro" id="IPR029058">
    <property type="entry name" value="AB_hydrolase_fold"/>
</dbReference>
<dbReference type="EMBL" id="CCBN010000001">
    <property type="protein sequence ID" value="CDO51599.1"/>
    <property type="molecule type" value="Genomic_DNA"/>
</dbReference>
<dbReference type="SUPFAM" id="SSF53474">
    <property type="entry name" value="alpha/beta-Hydrolases"/>
    <property type="match status" value="1"/>
</dbReference>
<dbReference type="PANTHER" id="PTHR12277:SF81">
    <property type="entry name" value="PROTEIN ABHD13"/>
    <property type="match status" value="1"/>
</dbReference>
<dbReference type="Proteomes" id="UP000242525">
    <property type="component" value="Unassembled WGS sequence"/>
</dbReference>
<comment type="caution">
    <text evidence="1">The sequence shown here is derived from an EMBL/GenBank/DDBJ whole genome shotgun (WGS) entry which is preliminary data.</text>
</comment>
<accession>A0A0J9X3B8</accession>
<organism evidence="1 3">
    <name type="scientific">Geotrichum candidum</name>
    <name type="common">Oospora lactis</name>
    <name type="synonym">Dipodascus geotrichum</name>
    <dbReference type="NCBI Taxonomy" id="1173061"/>
    <lineage>
        <taxon>Eukaryota</taxon>
        <taxon>Fungi</taxon>
        <taxon>Dikarya</taxon>
        <taxon>Ascomycota</taxon>
        <taxon>Saccharomycotina</taxon>
        <taxon>Dipodascomycetes</taxon>
        <taxon>Dipodascales</taxon>
        <taxon>Dipodascaceae</taxon>
        <taxon>Geotrichum</taxon>
    </lineage>
</organism>
<dbReference type="Gene3D" id="3.40.50.1820">
    <property type="entry name" value="alpha/beta hydrolase"/>
    <property type="match status" value="1"/>
</dbReference>
<dbReference type="GO" id="GO:0008474">
    <property type="term" value="F:palmitoyl-(protein) hydrolase activity"/>
    <property type="evidence" value="ECO:0007669"/>
    <property type="project" value="TreeGrafter"/>
</dbReference>